<dbReference type="NCBIfam" id="TIGR01549">
    <property type="entry name" value="HAD-SF-IA-v1"/>
    <property type="match status" value="1"/>
</dbReference>
<evidence type="ECO:0000313" key="8">
    <source>
        <dbReference type="Proteomes" id="UP000317265"/>
    </source>
</evidence>
<dbReference type="Proteomes" id="UP000317265">
    <property type="component" value="Unassembled WGS sequence"/>
</dbReference>
<dbReference type="InterPro" id="IPR036412">
    <property type="entry name" value="HAD-like_sf"/>
</dbReference>
<evidence type="ECO:0000313" key="6">
    <source>
        <dbReference type="EMBL" id="TDA37773.1"/>
    </source>
</evidence>
<reference evidence="6 8" key="1">
    <citation type="journal article" date="2019" name="Nat. Microbiol.">
        <title>Expanding anaerobic alkane metabolism in the domain of Archaea.</title>
        <authorList>
            <person name="Wang Y."/>
            <person name="Wegener G."/>
            <person name="Hou J."/>
            <person name="Wang F."/>
            <person name="Xiao X."/>
        </authorList>
    </citation>
    <scope>NUCLEOTIDE SEQUENCE [LARGE SCALE GENOMIC DNA]</scope>
    <source>
        <strain evidence="6">WYZ-LMO11</strain>
    </source>
</reference>
<evidence type="ECO:0000256" key="2">
    <source>
        <dbReference type="ARBA" id="ARBA00007958"/>
    </source>
</evidence>
<dbReference type="Pfam" id="PF00702">
    <property type="entry name" value="Hydrolase"/>
    <property type="match status" value="1"/>
</dbReference>
<protein>
    <submittedName>
        <fullName evidence="5">HAD family hydrolase</fullName>
    </submittedName>
</protein>
<dbReference type="SFLD" id="SFLDS00003">
    <property type="entry name" value="Haloacid_Dehalogenase"/>
    <property type="match status" value="1"/>
</dbReference>
<reference evidence="5 7" key="2">
    <citation type="journal article" date="2019" name="Nat. Microbiol.">
        <title>Wide diversity of methane and short-chain alkane metabolisms in uncultured archaea.</title>
        <authorList>
            <person name="Borrel G."/>
            <person name="Adam P.S."/>
            <person name="McKay L.J."/>
            <person name="Chen L.X."/>
            <person name="Sierra-Garcia I.N."/>
            <person name="Sieber C.M."/>
            <person name="Letourneur Q."/>
            <person name="Ghozlane A."/>
            <person name="Andersen G.L."/>
            <person name="Li W.J."/>
            <person name="Hallam S.J."/>
            <person name="Muyzer G."/>
            <person name="de Oliveira V.M."/>
            <person name="Inskeep W.P."/>
            <person name="Banfield J.F."/>
            <person name="Gribaldo S."/>
        </authorList>
    </citation>
    <scope>NUCLEOTIDE SEQUENCE [LARGE SCALE GENOMIC DNA]</scope>
    <source>
        <strain evidence="5">Verst-YHS</strain>
    </source>
</reference>
<name>A0A520KFH2_9CREN</name>
<dbReference type="InterPro" id="IPR051400">
    <property type="entry name" value="HAD-like_hydrolase"/>
</dbReference>
<dbReference type="SFLD" id="SFLDG01129">
    <property type="entry name" value="C1.5:_HAD__Beta-PGM__Phosphata"/>
    <property type="match status" value="1"/>
</dbReference>
<dbReference type="GO" id="GO:0016787">
    <property type="term" value="F:hydrolase activity"/>
    <property type="evidence" value="ECO:0007669"/>
    <property type="project" value="UniProtKB-KW"/>
</dbReference>
<organism evidence="5 7">
    <name type="scientific">Thermoproteota archaeon</name>
    <dbReference type="NCBI Taxonomy" id="2056631"/>
    <lineage>
        <taxon>Archaea</taxon>
        <taxon>Thermoproteota</taxon>
    </lineage>
</organism>
<dbReference type="Proteomes" id="UP000316080">
    <property type="component" value="Unassembled WGS sequence"/>
</dbReference>
<evidence type="ECO:0000313" key="7">
    <source>
        <dbReference type="Proteomes" id="UP000316080"/>
    </source>
</evidence>
<sequence>MKIKVISFDVDGTLVTPLFADTIWLEVLPELVAKHHNISIDEAKCKLYNNYNEIGPKRLEWYDINYWINKYGLDVDAKKLLSKYKHLVTLYPEVIEVLEELVKKYKLIIISNSARLFLEITTEPIKEYFSHIFSTISDFHSIKDSWVYLEICKNLSILPSEIIHIGDSYELDYINARKAGIIAFHLDRSGKLCSCNTISNLKELLNKL</sequence>
<accession>A0A520KFH2</accession>
<dbReference type="GO" id="GO:0044281">
    <property type="term" value="P:small molecule metabolic process"/>
    <property type="evidence" value="ECO:0007669"/>
    <property type="project" value="UniProtKB-ARBA"/>
</dbReference>
<evidence type="ECO:0000256" key="4">
    <source>
        <dbReference type="ARBA" id="ARBA00022842"/>
    </source>
</evidence>
<gene>
    <name evidence="6" type="ORF">DSO09_06220</name>
    <name evidence="5" type="ORF">EF809_03350</name>
</gene>
<dbReference type="PANTHER" id="PTHR46470">
    <property type="entry name" value="N-ACYLNEURAMINATE-9-PHOSPHATASE"/>
    <property type="match status" value="1"/>
</dbReference>
<dbReference type="Gene3D" id="3.40.50.1000">
    <property type="entry name" value="HAD superfamily/HAD-like"/>
    <property type="match status" value="1"/>
</dbReference>
<evidence type="ECO:0000313" key="5">
    <source>
        <dbReference type="EMBL" id="RZN56228.1"/>
    </source>
</evidence>
<dbReference type="SUPFAM" id="SSF56784">
    <property type="entry name" value="HAD-like"/>
    <property type="match status" value="1"/>
</dbReference>
<dbReference type="InterPro" id="IPR006439">
    <property type="entry name" value="HAD-SF_hydro_IA"/>
</dbReference>
<comment type="cofactor">
    <cofactor evidence="1">
        <name>Mg(2+)</name>
        <dbReference type="ChEBI" id="CHEBI:18420"/>
    </cofactor>
</comment>
<dbReference type="InterPro" id="IPR023198">
    <property type="entry name" value="PGP-like_dom2"/>
</dbReference>
<comment type="similarity">
    <text evidence="2">Belongs to the HAD-like hydrolase superfamily.</text>
</comment>
<dbReference type="Gene3D" id="1.10.150.240">
    <property type="entry name" value="Putative phosphatase, domain 2"/>
    <property type="match status" value="1"/>
</dbReference>
<keyword evidence="4" id="KW-0460">Magnesium</keyword>
<evidence type="ECO:0000256" key="3">
    <source>
        <dbReference type="ARBA" id="ARBA00022801"/>
    </source>
</evidence>
<dbReference type="EMBL" id="QNVI01000064">
    <property type="protein sequence ID" value="TDA37773.1"/>
    <property type="molecule type" value="Genomic_DNA"/>
</dbReference>
<dbReference type="AlphaFoldDB" id="A0A520KFH2"/>
<proteinExistence type="inferred from homology"/>
<dbReference type="InterPro" id="IPR023214">
    <property type="entry name" value="HAD_sf"/>
</dbReference>
<evidence type="ECO:0000256" key="1">
    <source>
        <dbReference type="ARBA" id="ARBA00001946"/>
    </source>
</evidence>
<dbReference type="EMBL" id="RXIH01000027">
    <property type="protein sequence ID" value="RZN56228.1"/>
    <property type="molecule type" value="Genomic_DNA"/>
</dbReference>
<keyword evidence="3 5" id="KW-0378">Hydrolase</keyword>
<comment type="caution">
    <text evidence="5">The sequence shown here is derived from an EMBL/GenBank/DDBJ whole genome shotgun (WGS) entry which is preliminary data.</text>
</comment>
<dbReference type="PROSITE" id="PS01228">
    <property type="entry name" value="COF_1"/>
    <property type="match status" value="1"/>
</dbReference>